<keyword evidence="3 7" id="KW-0597">Phosphoprotein</keyword>
<dbReference type="SMART" id="SM00387">
    <property type="entry name" value="HATPase_c"/>
    <property type="match status" value="1"/>
</dbReference>
<dbReference type="Gene3D" id="3.30.565.10">
    <property type="entry name" value="Histidine kinase-like ATPase, C-terminal domain"/>
    <property type="match status" value="1"/>
</dbReference>
<dbReference type="InterPro" id="IPR003661">
    <property type="entry name" value="HisK_dim/P_dom"/>
</dbReference>
<dbReference type="Gene3D" id="3.40.50.2300">
    <property type="match status" value="1"/>
</dbReference>
<dbReference type="PRINTS" id="PR00344">
    <property type="entry name" value="BCTRLSENSOR"/>
</dbReference>
<dbReference type="InterPro" id="IPR036890">
    <property type="entry name" value="HATPase_C_sf"/>
</dbReference>
<dbReference type="CDD" id="cd16922">
    <property type="entry name" value="HATPase_EvgS-ArcB-TorS-like"/>
    <property type="match status" value="1"/>
</dbReference>
<dbReference type="InterPro" id="IPR005467">
    <property type="entry name" value="His_kinase_dom"/>
</dbReference>
<dbReference type="SMART" id="SM00448">
    <property type="entry name" value="REC"/>
    <property type="match status" value="1"/>
</dbReference>
<reference evidence="10 11" key="1">
    <citation type="submission" date="2021-02" db="EMBL/GenBank/DDBJ databases">
        <authorList>
            <person name="Park J.-S."/>
        </authorList>
    </citation>
    <scope>NUCLEOTIDE SEQUENCE [LARGE SCALE GENOMIC DNA]</scope>
    <source>
        <strain evidence="10 11">188UL20-2</strain>
    </source>
</reference>
<dbReference type="CDD" id="cd17546">
    <property type="entry name" value="REC_hyHK_CKI1_RcsC-like"/>
    <property type="match status" value="1"/>
</dbReference>
<dbReference type="InterPro" id="IPR003594">
    <property type="entry name" value="HATPase_dom"/>
</dbReference>
<feature type="domain" description="Histidine kinase" evidence="8">
    <location>
        <begin position="212"/>
        <end position="428"/>
    </location>
</feature>
<dbReference type="Pfam" id="PF00512">
    <property type="entry name" value="HisKA"/>
    <property type="match status" value="1"/>
</dbReference>
<comment type="caution">
    <text evidence="10">The sequence shown here is derived from an EMBL/GenBank/DDBJ whole genome shotgun (WGS) entry which is preliminary data.</text>
</comment>
<evidence type="ECO:0000313" key="11">
    <source>
        <dbReference type="Proteomes" id="UP000809621"/>
    </source>
</evidence>
<evidence type="ECO:0000256" key="6">
    <source>
        <dbReference type="ARBA" id="ARBA00022801"/>
    </source>
</evidence>
<accession>A0ABS2HI07</accession>
<evidence type="ECO:0000259" key="8">
    <source>
        <dbReference type="PROSITE" id="PS50109"/>
    </source>
</evidence>
<dbReference type="PROSITE" id="PS50109">
    <property type="entry name" value="HIS_KIN"/>
    <property type="match status" value="1"/>
</dbReference>
<evidence type="ECO:0000256" key="4">
    <source>
        <dbReference type="ARBA" id="ARBA00022679"/>
    </source>
</evidence>
<dbReference type="EMBL" id="JAFEUM010000002">
    <property type="protein sequence ID" value="MBM7035798.1"/>
    <property type="molecule type" value="Genomic_DNA"/>
</dbReference>
<dbReference type="PROSITE" id="PS50110">
    <property type="entry name" value="RESPONSE_REGULATORY"/>
    <property type="match status" value="1"/>
</dbReference>
<comment type="catalytic activity">
    <reaction evidence="1">
        <text>ATP + protein L-histidine = ADP + protein N-phospho-L-histidine.</text>
        <dbReference type="EC" id="2.7.13.3"/>
    </reaction>
</comment>
<dbReference type="Pfam" id="PF00072">
    <property type="entry name" value="Response_reg"/>
    <property type="match status" value="1"/>
</dbReference>
<evidence type="ECO:0000256" key="1">
    <source>
        <dbReference type="ARBA" id="ARBA00000085"/>
    </source>
</evidence>
<dbReference type="PANTHER" id="PTHR43047">
    <property type="entry name" value="TWO-COMPONENT HISTIDINE PROTEIN KINASE"/>
    <property type="match status" value="1"/>
</dbReference>
<evidence type="ECO:0000256" key="3">
    <source>
        <dbReference type="ARBA" id="ARBA00022553"/>
    </source>
</evidence>
<dbReference type="EC" id="2.7.13.3" evidence="2"/>
<evidence type="ECO:0000256" key="2">
    <source>
        <dbReference type="ARBA" id="ARBA00012438"/>
    </source>
</evidence>
<name>A0ABS2HI07_9VIBR</name>
<evidence type="ECO:0000256" key="7">
    <source>
        <dbReference type="PROSITE-ProRule" id="PRU00169"/>
    </source>
</evidence>
<keyword evidence="6" id="KW-0378">Hydrolase</keyword>
<evidence type="ECO:0000259" key="9">
    <source>
        <dbReference type="PROSITE" id="PS50110"/>
    </source>
</evidence>
<feature type="domain" description="Response regulatory" evidence="9">
    <location>
        <begin position="451"/>
        <end position="568"/>
    </location>
</feature>
<evidence type="ECO:0000256" key="5">
    <source>
        <dbReference type="ARBA" id="ARBA00022777"/>
    </source>
</evidence>
<dbReference type="SUPFAM" id="SSF47384">
    <property type="entry name" value="Homodimeric domain of signal transducing histidine kinase"/>
    <property type="match status" value="1"/>
</dbReference>
<dbReference type="SUPFAM" id="SSF52172">
    <property type="entry name" value="CheY-like"/>
    <property type="match status" value="1"/>
</dbReference>
<dbReference type="SMART" id="SM00388">
    <property type="entry name" value="HisKA"/>
    <property type="match status" value="1"/>
</dbReference>
<dbReference type="Pfam" id="PF02518">
    <property type="entry name" value="HATPase_c"/>
    <property type="match status" value="1"/>
</dbReference>
<keyword evidence="5" id="KW-0418">Kinase</keyword>
<dbReference type="Gene3D" id="1.10.287.130">
    <property type="match status" value="1"/>
</dbReference>
<dbReference type="InterPro" id="IPR036097">
    <property type="entry name" value="HisK_dim/P_sf"/>
</dbReference>
<evidence type="ECO:0000313" key="10">
    <source>
        <dbReference type="EMBL" id="MBM7035798.1"/>
    </source>
</evidence>
<dbReference type="CDD" id="cd00082">
    <property type="entry name" value="HisKA"/>
    <property type="match status" value="1"/>
</dbReference>
<feature type="modified residue" description="4-aspartylphosphate" evidence="7">
    <location>
        <position position="503"/>
    </location>
</feature>
<dbReference type="SUPFAM" id="SSF55874">
    <property type="entry name" value="ATPase domain of HSP90 chaperone/DNA topoisomerase II/histidine kinase"/>
    <property type="match status" value="1"/>
</dbReference>
<protein>
    <recommendedName>
        <fullName evidence="2">histidine kinase</fullName>
        <ecNumber evidence="2">2.7.13.3</ecNumber>
    </recommendedName>
</protein>
<sequence>MDSLKEKYNQVLHELQRSRARESQLIKENMMIHSSLSAIGEASTPSEIFDQLVTGLKNFIEFKEAVVISRTNANAFTTLLSTDKTLFTIANWPMQTKFERVLNGETLFLFDNTQIPGLCHHQDTKKSLVLMTGVSSTSSQSIIFLIDSPEQRFSPRLRDALHRLKPLFERAMLDFDYKMRLQTMVEHRTLALNQAKLDAEQANKAKSEFLAMMGHELRTPLNSILGMLDILKVENQEARLLQLANSMEDSSELLLQLINDLLDITKLERGTLSVKFNSVNLRDTVTNSASHFRTQLEAKGVKLDIKFSDNLPNEFISDKSRLQQILFNLIGNAAKFTHRGTITVVAKKSNKQIHLAVTDTGIGISEQDLQTIFKPFGQADNTSTRQYDGTGLGLSISKQLTELLGGTITVTSQYGVGSTFCVSLPCDQQMKVNESNDFIETSDSDEIDSPTVLVVDDSDSNRLLIKLMTEKLEVNCHEAASGFDAVDLVQENGVNYYDLVFMDLSMPKMDGIETTQILNTMGVTAPIIALTAHNDEAHRQKCKHAKMSGFMCKPVRLNEIKQALINQHLISGNNDIAAN</sequence>
<dbReference type="InterPro" id="IPR004358">
    <property type="entry name" value="Sig_transdc_His_kin-like_C"/>
</dbReference>
<dbReference type="RefSeq" id="WP_205157433.1">
    <property type="nucleotide sequence ID" value="NZ_JAFEUM010000002.1"/>
</dbReference>
<organism evidence="10 11">
    <name type="scientific">Vibrio ulleungensis</name>
    <dbReference type="NCBI Taxonomy" id="2807619"/>
    <lineage>
        <taxon>Bacteria</taxon>
        <taxon>Pseudomonadati</taxon>
        <taxon>Pseudomonadota</taxon>
        <taxon>Gammaproteobacteria</taxon>
        <taxon>Vibrionales</taxon>
        <taxon>Vibrionaceae</taxon>
        <taxon>Vibrio</taxon>
    </lineage>
</organism>
<keyword evidence="4" id="KW-0808">Transferase</keyword>
<dbReference type="PANTHER" id="PTHR43047:SF64">
    <property type="entry name" value="HISTIDINE KINASE CONTAINING CHEY-HOMOLOGOUS RECEIVER DOMAIN AND PAS DOMAIN-RELATED"/>
    <property type="match status" value="1"/>
</dbReference>
<dbReference type="InterPro" id="IPR011006">
    <property type="entry name" value="CheY-like_superfamily"/>
</dbReference>
<proteinExistence type="predicted"/>
<dbReference type="InterPro" id="IPR001789">
    <property type="entry name" value="Sig_transdc_resp-reg_receiver"/>
</dbReference>
<keyword evidence="11" id="KW-1185">Reference proteome</keyword>
<dbReference type="Proteomes" id="UP000809621">
    <property type="component" value="Unassembled WGS sequence"/>
</dbReference>
<gene>
    <name evidence="10" type="ORF">JQC93_05190</name>
</gene>